<proteinExistence type="predicted"/>
<comment type="caution">
    <text evidence="1">The sequence shown here is derived from an EMBL/GenBank/DDBJ whole genome shotgun (WGS) entry which is preliminary data.</text>
</comment>
<reference evidence="1 2" key="1">
    <citation type="submission" date="2019-03" db="EMBL/GenBank/DDBJ databases">
        <title>Flavobacterium AT-3-2 sp. nov., isolated from arctic soil.</title>
        <authorList>
            <person name="Chaudhary D.K."/>
        </authorList>
    </citation>
    <scope>NUCLEOTIDE SEQUENCE [LARGE SCALE GENOMIC DNA]</scope>
    <source>
        <strain evidence="1 2">AT-3-2</strain>
    </source>
</reference>
<dbReference type="OrthoDB" id="1267552at2"/>
<gene>
    <name evidence="1" type="ORF">E0F89_05860</name>
</gene>
<keyword evidence="2" id="KW-1185">Reference proteome</keyword>
<sequence length="97" mass="11760">MKLTGKCKEDFDKWFYDNYPYKEFLFYSDNFKCTYIIEFFDSYGVYLCITPVFPINKYGFSYSVDLKYYYDIFNTRTEAAKAAIIKANEIYNDKHKL</sequence>
<accession>A0A4R5AWC8</accession>
<organism evidence="1 2">
    <name type="scientific">Flavobacterium caseinilyticum</name>
    <dbReference type="NCBI Taxonomy" id="2541732"/>
    <lineage>
        <taxon>Bacteria</taxon>
        <taxon>Pseudomonadati</taxon>
        <taxon>Bacteroidota</taxon>
        <taxon>Flavobacteriia</taxon>
        <taxon>Flavobacteriales</taxon>
        <taxon>Flavobacteriaceae</taxon>
        <taxon>Flavobacterium</taxon>
    </lineage>
</organism>
<name>A0A4R5AWC8_9FLAO</name>
<protein>
    <submittedName>
        <fullName evidence="1">Uncharacterized protein</fullName>
    </submittedName>
</protein>
<dbReference type="Proteomes" id="UP000295278">
    <property type="component" value="Unassembled WGS sequence"/>
</dbReference>
<dbReference type="AlphaFoldDB" id="A0A4R5AWC8"/>
<dbReference type="RefSeq" id="WP_131908919.1">
    <property type="nucleotide sequence ID" value="NZ_SMFM01000002.1"/>
</dbReference>
<dbReference type="EMBL" id="SMFM01000002">
    <property type="protein sequence ID" value="TDD77123.1"/>
    <property type="molecule type" value="Genomic_DNA"/>
</dbReference>
<evidence type="ECO:0000313" key="2">
    <source>
        <dbReference type="Proteomes" id="UP000295278"/>
    </source>
</evidence>
<evidence type="ECO:0000313" key="1">
    <source>
        <dbReference type="EMBL" id="TDD77123.1"/>
    </source>
</evidence>